<sequence length="234" mass="25804">MALFSSRKPVVFQHSAYGATRRRRGVPRWLMLILTGIALGAGGVLFLQSSYGPPRLTAEESQQLHHDLNAANIEKQRLQAQLDQFSHGQQEAQSNASRFKAELDTARARVAEQQANITALIDSIPADPRGTSPGISSATFRNVEGNLDYQLLIMQDSADKPEFNGKMTLVVEGVYPNGRVATINLDPIPFTVGHYGFVRGQVPLPNGMRARLVTARITEGEDTRLRATRTLRVR</sequence>
<keyword evidence="2" id="KW-0472">Membrane</keyword>
<keyword evidence="2" id="KW-0812">Transmembrane</keyword>
<name>A0ABS8C908_9BURK</name>
<accession>A0ABS8C908</accession>
<evidence type="ECO:0000313" key="4">
    <source>
        <dbReference type="Proteomes" id="UP000776983"/>
    </source>
</evidence>
<evidence type="ECO:0000313" key="3">
    <source>
        <dbReference type="EMBL" id="MCB5362513.1"/>
    </source>
</evidence>
<dbReference type="RefSeq" id="WP_226952742.1">
    <property type="nucleotide sequence ID" value="NZ_JACDXW010000001.1"/>
</dbReference>
<keyword evidence="2" id="KW-1133">Transmembrane helix</keyword>
<proteinExistence type="predicted"/>
<dbReference type="Proteomes" id="UP000776983">
    <property type="component" value="Unassembled WGS sequence"/>
</dbReference>
<comment type="caution">
    <text evidence="3">The sequence shown here is derived from an EMBL/GenBank/DDBJ whole genome shotgun (WGS) entry which is preliminary data.</text>
</comment>
<dbReference type="EMBL" id="JACDXW010000001">
    <property type="protein sequence ID" value="MCB5362513.1"/>
    <property type="molecule type" value="Genomic_DNA"/>
</dbReference>
<reference evidence="3 4" key="1">
    <citation type="submission" date="2020-07" db="EMBL/GenBank/DDBJ databases">
        <title>Pusillimonas sp. nov., isolated from poultry manure in Taiwan.</title>
        <authorList>
            <person name="Lin S.-Y."/>
            <person name="Tang Y.-S."/>
            <person name="Young C.-C."/>
        </authorList>
    </citation>
    <scope>NUCLEOTIDE SEQUENCE [LARGE SCALE GENOMIC DNA]</scope>
    <source>
        <strain evidence="3 4">CC-YST705</strain>
    </source>
</reference>
<keyword evidence="4" id="KW-1185">Reference proteome</keyword>
<keyword evidence="1" id="KW-0175">Coiled coil</keyword>
<protein>
    <submittedName>
        <fullName evidence="3">Uncharacterized protein</fullName>
    </submittedName>
</protein>
<feature type="coiled-coil region" evidence="1">
    <location>
        <begin position="61"/>
        <end position="116"/>
    </location>
</feature>
<organism evidence="3 4">
    <name type="scientific">Mesopusillimonas faecipullorum</name>
    <dbReference type="NCBI Taxonomy" id="2755040"/>
    <lineage>
        <taxon>Bacteria</taxon>
        <taxon>Pseudomonadati</taxon>
        <taxon>Pseudomonadota</taxon>
        <taxon>Betaproteobacteria</taxon>
        <taxon>Burkholderiales</taxon>
        <taxon>Alcaligenaceae</taxon>
        <taxon>Mesopusillimonas</taxon>
    </lineage>
</organism>
<evidence type="ECO:0000256" key="1">
    <source>
        <dbReference type="SAM" id="Coils"/>
    </source>
</evidence>
<feature type="transmembrane region" description="Helical" evidence="2">
    <location>
        <begin position="29"/>
        <end position="47"/>
    </location>
</feature>
<evidence type="ECO:0000256" key="2">
    <source>
        <dbReference type="SAM" id="Phobius"/>
    </source>
</evidence>
<gene>
    <name evidence="3" type="ORF">H0484_01915</name>
</gene>